<dbReference type="STRING" id="155974.SAMN04487818_104230"/>
<keyword evidence="2 5" id="KW-0548">Nucleotidyltransferase</keyword>
<evidence type="ECO:0000256" key="1">
    <source>
        <dbReference type="ARBA" id="ARBA00022679"/>
    </source>
</evidence>
<keyword evidence="7" id="KW-1185">Reference proteome</keyword>
<dbReference type="GO" id="GO:0052645">
    <property type="term" value="P:F420-0 metabolic process"/>
    <property type="evidence" value="ECO:0007669"/>
    <property type="project" value="UniProtKB-UniRule"/>
</dbReference>
<dbReference type="RefSeq" id="WP_425426255.1">
    <property type="nucleotide sequence ID" value="NZ_FOGI01000004.1"/>
</dbReference>
<dbReference type="Gene3D" id="3.90.550.10">
    <property type="entry name" value="Spore Coat Polysaccharide Biosynthesis Protein SpsA, Chain A"/>
    <property type="match status" value="1"/>
</dbReference>
<evidence type="ECO:0000256" key="2">
    <source>
        <dbReference type="ARBA" id="ARBA00022695"/>
    </source>
</evidence>
<organism evidence="6 7">
    <name type="scientific">Actinokineospora terrae</name>
    <dbReference type="NCBI Taxonomy" id="155974"/>
    <lineage>
        <taxon>Bacteria</taxon>
        <taxon>Bacillati</taxon>
        <taxon>Actinomycetota</taxon>
        <taxon>Actinomycetes</taxon>
        <taxon>Pseudonocardiales</taxon>
        <taxon>Pseudonocardiaceae</taxon>
        <taxon>Actinokineospora</taxon>
    </lineage>
</organism>
<dbReference type="PANTHER" id="PTHR40392:SF1">
    <property type="entry name" value="2-PHOSPHO-L-LACTATE GUANYLYLTRANSFERASE"/>
    <property type="match status" value="1"/>
</dbReference>
<dbReference type="PANTHER" id="PTHR40392">
    <property type="entry name" value="2-PHOSPHO-L-LACTATE GUANYLYLTRANSFERASE"/>
    <property type="match status" value="1"/>
</dbReference>
<gene>
    <name evidence="5" type="primary">fbiD</name>
    <name evidence="6" type="ORF">SAMN04487818_104230</name>
</gene>
<evidence type="ECO:0000313" key="7">
    <source>
        <dbReference type="Proteomes" id="UP000199051"/>
    </source>
</evidence>
<dbReference type="AlphaFoldDB" id="A0A1H9QFL7"/>
<comment type="catalytic activity">
    <reaction evidence="5">
        <text>phosphoenolpyruvate + GTP + H(+) = enolpyruvoyl-2-diphospho-5'-guanosine + diphosphate</text>
        <dbReference type="Rhea" id="RHEA:30519"/>
        <dbReference type="ChEBI" id="CHEBI:15378"/>
        <dbReference type="ChEBI" id="CHEBI:33019"/>
        <dbReference type="ChEBI" id="CHEBI:37565"/>
        <dbReference type="ChEBI" id="CHEBI:58702"/>
        <dbReference type="ChEBI" id="CHEBI:143701"/>
        <dbReference type="EC" id="2.7.7.105"/>
    </reaction>
</comment>
<dbReference type="EMBL" id="FOGI01000004">
    <property type="protein sequence ID" value="SER59218.1"/>
    <property type="molecule type" value="Genomic_DNA"/>
</dbReference>
<evidence type="ECO:0000256" key="5">
    <source>
        <dbReference type="HAMAP-Rule" id="MF_02114"/>
    </source>
</evidence>
<feature type="binding site" evidence="5">
    <location>
        <position position="155"/>
    </location>
    <ligand>
        <name>phosphoenolpyruvate</name>
        <dbReference type="ChEBI" id="CHEBI:58702"/>
    </ligand>
</feature>
<dbReference type="Proteomes" id="UP000199051">
    <property type="component" value="Unassembled WGS sequence"/>
</dbReference>
<dbReference type="InterPro" id="IPR002835">
    <property type="entry name" value="CofC"/>
</dbReference>
<evidence type="ECO:0000313" key="6">
    <source>
        <dbReference type="EMBL" id="SER59218.1"/>
    </source>
</evidence>
<dbReference type="Pfam" id="PF01983">
    <property type="entry name" value="CofC"/>
    <property type="match status" value="1"/>
</dbReference>
<accession>A0A1H9QFL7</accession>
<comment type="pathway">
    <text evidence="5">Cofactor biosynthesis; coenzyme F420 biosynthesis.</text>
</comment>
<feature type="binding site" evidence="5">
    <location>
        <position position="158"/>
    </location>
    <ligand>
        <name>phosphoenolpyruvate</name>
        <dbReference type="ChEBI" id="CHEBI:58702"/>
    </ligand>
</feature>
<feature type="binding site" evidence="5">
    <location>
        <position position="139"/>
    </location>
    <ligand>
        <name>phosphoenolpyruvate</name>
        <dbReference type="ChEBI" id="CHEBI:58702"/>
    </ligand>
</feature>
<keyword evidence="3 5" id="KW-0547">Nucleotide-binding</keyword>
<comment type="function">
    <text evidence="5">Guanylyltransferase that catalyzes the activation of phosphoenolpyruvate (PEP) as enolpyruvoyl-2-diphospho-5'-guanosine, via the condensation of PEP with GTP. It is involved in the biosynthesis of coenzyme F420, a hydride carrier cofactor.</text>
</comment>
<proteinExistence type="inferred from homology"/>
<evidence type="ECO:0000256" key="4">
    <source>
        <dbReference type="ARBA" id="ARBA00023134"/>
    </source>
</evidence>
<dbReference type="NCBIfam" id="TIGR03552">
    <property type="entry name" value="F420_cofC"/>
    <property type="match status" value="1"/>
</dbReference>
<reference evidence="7" key="1">
    <citation type="submission" date="2016-10" db="EMBL/GenBank/DDBJ databases">
        <authorList>
            <person name="Varghese N."/>
            <person name="Submissions S."/>
        </authorList>
    </citation>
    <scope>NUCLEOTIDE SEQUENCE [LARGE SCALE GENOMIC DNA]</scope>
    <source>
        <strain evidence="7">DSM 44260</strain>
    </source>
</reference>
<dbReference type="SUPFAM" id="SSF53448">
    <property type="entry name" value="Nucleotide-diphospho-sugar transferases"/>
    <property type="match status" value="1"/>
</dbReference>
<keyword evidence="4 5" id="KW-0342">GTP-binding</keyword>
<name>A0A1H9QFL7_9PSEU</name>
<keyword evidence="1 5" id="KW-0808">Transferase</keyword>
<dbReference type="InterPro" id="IPR029044">
    <property type="entry name" value="Nucleotide-diphossugar_trans"/>
</dbReference>
<evidence type="ECO:0000256" key="3">
    <source>
        <dbReference type="ARBA" id="ARBA00022741"/>
    </source>
</evidence>
<dbReference type="GO" id="GO:0043814">
    <property type="term" value="F:phospholactate guanylyltransferase activity"/>
    <property type="evidence" value="ECO:0007669"/>
    <property type="project" value="InterPro"/>
</dbReference>
<comment type="similarity">
    <text evidence="5">Belongs to the CofC family.</text>
</comment>
<dbReference type="HAMAP" id="MF_02114">
    <property type="entry name" value="CofC"/>
    <property type="match status" value="1"/>
</dbReference>
<dbReference type="EC" id="2.7.7.105" evidence="5"/>
<dbReference type="UniPathway" id="UPA00071"/>
<sequence length="209" mass="20910">MVDLVVPVKNLDRAKSRLRGAVPGGAAAHRELVLAVVLDTVTAALAADGVRRLLVVCEDARVVAALAGTGAEVVDERGLPGLNAALDFGAQVLRRADPDTAVGAMQADLPALRPEDLAAALAEAGGRRAFVADRQGTGTTLLLGAPGAALDPGFGPGSAAAHGAGAVRVGDRLPALRCDVDTPGDLRLAAGIGLGARSARLAEGACRVR</sequence>
<protein>
    <recommendedName>
        <fullName evidence="5">Phosphoenolpyruvate guanylyltransferase</fullName>
        <shortName evidence="5">PEP guanylyltransferase</shortName>
        <ecNumber evidence="5">2.7.7.105</ecNumber>
    </recommendedName>
</protein>
<dbReference type="GO" id="GO:0005525">
    <property type="term" value="F:GTP binding"/>
    <property type="evidence" value="ECO:0007669"/>
    <property type="project" value="UniProtKB-KW"/>
</dbReference>